<dbReference type="RefSeq" id="WP_091309740.1">
    <property type="nucleotide sequence ID" value="NZ_FMIB01000002.1"/>
</dbReference>
<accession>A0A1C6UJ86</accession>
<dbReference type="InterPro" id="IPR018089">
    <property type="entry name" value="OMPdecase_AS"/>
</dbReference>
<evidence type="ECO:0000256" key="2">
    <source>
        <dbReference type="ARBA" id="ARBA00008847"/>
    </source>
</evidence>
<dbReference type="PANTHER" id="PTHR43375">
    <property type="entry name" value="OROTIDINE 5'-PHOSPHATE DECARBOXYLASE"/>
    <property type="match status" value="1"/>
</dbReference>
<dbReference type="GeneID" id="43278361"/>
<dbReference type="HAMAP" id="MF_01215">
    <property type="entry name" value="OMPdecase_type2"/>
    <property type="match status" value="1"/>
</dbReference>
<dbReference type="Pfam" id="PF00215">
    <property type="entry name" value="OMPdecase"/>
    <property type="match status" value="1"/>
</dbReference>
<evidence type="ECO:0000256" key="3">
    <source>
        <dbReference type="ARBA" id="ARBA00022793"/>
    </source>
</evidence>
<dbReference type="GO" id="GO:0004590">
    <property type="term" value="F:orotidine-5'-phosphate decarboxylase activity"/>
    <property type="evidence" value="ECO:0007669"/>
    <property type="project" value="UniProtKB-UniRule"/>
</dbReference>
<dbReference type="PROSITE" id="PS00156">
    <property type="entry name" value="OMPDECASE"/>
    <property type="match status" value="1"/>
</dbReference>
<sequence length="278" mass="28518">METFGARLHRAVAERGPLCVGIDPHPGLLARWGLSDDIEGLDRFCRIVVEAIGDRVAVVKPQSAFFERFGSRGVGILESTIRQLRNSGSLVLLDVKRGDIGSTVSAYASAYLDPSSPLYVDAVTASPYLGVGSLAPMFELAAAHGGGVFVLALTSNPEGAAVQRAVGADGRTVAQTVIDEISQLNRGAEPLGSFGLVVGATIGDTGHDLAGVNGPLLAPGLGAQGATAADLRTVFGSSLPSVLPSYSREVLGAGPDQDALRAATDRVLAECRAALATS</sequence>
<dbReference type="InterPro" id="IPR013785">
    <property type="entry name" value="Aldolase_TIM"/>
</dbReference>
<dbReference type="Proteomes" id="UP000198605">
    <property type="component" value="Unassembled WGS sequence"/>
</dbReference>
<dbReference type="GO" id="GO:0044205">
    <property type="term" value="P:'de novo' UMP biosynthetic process"/>
    <property type="evidence" value="ECO:0007669"/>
    <property type="project" value="UniProtKB-UniRule"/>
</dbReference>
<dbReference type="NCBIfam" id="TIGR02127">
    <property type="entry name" value="pyrF_sub2"/>
    <property type="match status" value="1"/>
</dbReference>
<evidence type="ECO:0000313" key="9">
    <source>
        <dbReference type="EMBL" id="SCL53913.1"/>
    </source>
</evidence>
<comment type="pathway">
    <text evidence="1 7">Pyrimidine metabolism; UMP biosynthesis via de novo pathway; UMP from orotate: step 2/2.</text>
</comment>
<dbReference type="SUPFAM" id="SSF51366">
    <property type="entry name" value="Ribulose-phoshate binding barrel"/>
    <property type="match status" value="1"/>
</dbReference>
<evidence type="ECO:0000256" key="4">
    <source>
        <dbReference type="ARBA" id="ARBA00022975"/>
    </source>
</evidence>
<evidence type="ECO:0000256" key="6">
    <source>
        <dbReference type="ARBA" id="ARBA00049157"/>
    </source>
</evidence>
<gene>
    <name evidence="7" type="primary">pyrF</name>
    <name evidence="9" type="ORF">GA0070603_1698</name>
</gene>
<evidence type="ECO:0000256" key="1">
    <source>
        <dbReference type="ARBA" id="ARBA00004861"/>
    </source>
</evidence>
<dbReference type="PANTHER" id="PTHR43375:SF1">
    <property type="entry name" value="OROTIDINE 5'-PHOSPHATE DECARBOXYLASE"/>
    <property type="match status" value="1"/>
</dbReference>
<organism evidence="9 10">
    <name type="scientific">Micromonospora chersina</name>
    <dbReference type="NCBI Taxonomy" id="47854"/>
    <lineage>
        <taxon>Bacteria</taxon>
        <taxon>Bacillati</taxon>
        <taxon>Actinomycetota</taxon>
        <taxon>Actinomycetes</taxon>
        <taxon>Micromonosporales</taxon>
        <taxon>Micromonosporaceae</taxon>
        <taxon>Micromonospora</taxon>
    </lineage>
</organism>
<reference evidence="10" key="1">
    <citation type="submission" date="2016-06" db="EMBL/GenBank/DDBJ databases">
        <authorList>
            <person name="Varghese N."/>
            <person name="Submissions Spin"/>
        </authorList>
    </citation>
    <scope>NUCLEOTIDE SEQUENCE [LARGE SCALE GENOMIC DNA]</scope>
    <source>
        <strain evidence="10">DSM 44151</strain>
    </source>
</reference>
<evidence type="ECO:0000256" key="5">
    <source>
        <dbReference type="ARBA" id="ARBA00023239"/>
    </source>
</evidence>
<keyword evidence="5 7" id="KW-0456">Lyase</keyword>
<name>A0A1C6UJ86_9ACTN</name>
<proteinExistence type="inferred from homology"/>
<dbReference type="InterPro" id="IPR001754">
    <property type="entry name" value="OMPdeCOase_dom"/>
</dbReference>
<feature type="active site" description="Proton donor" evidence="7">
    <location>
        <position position="96"/>
    </location>
</feature>
<feature type="domain" description="Orotidine 5'-phosphate decarboxylase" evidence="8">
    <location>
        <begin position="17"/>
        <end position="263"/>
    </location>
</feature>
<comment type="similarity">
    <text evidence="2 7">Belongs to the OMP decarboxylase family. Type 2 subfamily.</text>
</comment>
<dbReference type="AlphaFoldDB" id="A0A1C6UJ86"/>
<dbReference type="OrthoDB" id="9808470at2"/>
<dbReference type="GO" id="GO:0006207">
    <property type="term" value="P:'de novo' pyrimidine nucleobase biosynthetic process"/>
    <property type="evidence" value="ECO:0007669"/>
    <property type="project" value="InterPro"/>
</dbReference>
<dbReference type="EC" id="4.1.1.23" evidence="7"/>
<keyword evidence="4 7" id="KW-0665">Pyrimidine biosynthesis</keyword>
<evidence type="ECO:0000259" key="8">
    <source>
        <dbReference type="SMART" id="SM00934"/>
    </source>
</evidence>
<dbReference type="UniPathway" id="UPA00070">
    <property type="reaction ID" value="UER00120"/>
</dbReference>
<dbReference type="SMART" id="SM00934">
    <property type="entry name" value="OMPdecase"/>
    <property type="match status" value="1"/>
</dbReference>
<dbReference type="CDD" id="cd04725">
    <property type="entry name" value="OMP_decarboxylase_like"/>
    <property type="match status" value="1"/>
</dbReference>
<dbReference type="Gene3D" id="3.20.20.70">
    <property type="entry name" value="Aldolase class I"/>
    <property type="match status" value="1"/>
</dbReference>
<dbReference type="STRING" id="47854.GA0070603_1698"/>
<keyword evidence="3 7" id="KW-0210">Decarboxylase</keyword>
<evidence type="ECO:0000256" key="7">
    <source>
        <dbReference type="HAMAP-Rule" id="MF_01215"/>
    </source>
</evidence>
<dbReference type="InterPro" id="IPR011060">
    <property type="entry name" value="RibuloseP-bd_barrel"/>
</dbReference>
<comment type="catalytic activity">
    <reaction evidence="6 7">
        <text>orotidine 5'-phosphate + H(+) = UMP + CO2</text>
        <dbReference type="Rhea" id="RHEA:11596"/>
        <dbReference type="ChEBI" id="CHEBI:15378"/>
        <dbReference type="ChEBI" id="CHEBI:16526"/>
        <dbReference type="ChEBI" id="CHEBI:57538"/>
        <dbReference type="ChEBI" id="CHEBI:57865"/>
        <dbReference type="EC" id="4.1.1.23"/>
    </reaction>
</comment>
<protein>
    <recommendedName>
        <fullName evidence="7">Orotidine 5'-phosphate decarboxylase</fullName>
        <ecNumber evidence="7">4.1.1.23</ecNumber>
    </recommendedName>
    <alternativeName>
        <fullName evidence="7">OMP decarboxylase</fullName>
        <shortName evidence="7">OMPDCase</shortName>
        <shortName evidence="7">OMPdecase</shortName>
    </alternativeName>
</protein>
<evidence type="ECO:0000313" key="10">
    <source>
        <dbReference type="Proteomes" id="UP000198605"/>
    </source>
</evidence>
<keyword evidence="10" id="KW-1185">Reference proteome</keyword>
<dbReference type="EMBL" id="FMIB01000002">
    <property type="protein sequence ID" value="SCL53913.1"/>
    <property type="molecule type" value="Genomic_DNA"/>
</dbReference>
<dbReference type="InterPro" id="IPR011995">
    <property type="entry name" value="OMPdecase_type-2"/>
</dbReference>